<gene>
    <name evidence="11" type="ORF">ACFQ5K_08300</name>
</gene>
<feature type="transmembrane region" description="Helical" evidence="9">
    <location>
        <begin position="134"/>
        <end position="156"/>
    </location>
</feature>
<evidence type="ECO:0000259" key="10">
    <source>
        <dbReference type="PROSITE" id="PS51105"/>
    </source>
</evidence>
<dbReference type="PANTHER" id="PTHR33989">
    <property type="match status" value="1"/>
</dbReference>
<evidence type="ECO:0000256" key="7">
    <source>
        <dbReference type="ARBA" id="ARBA00023136"/>
    </source>
</evidence>
<feature type="transmembrane region" description="Helical" evidence="9">
    <location>
        <begin position="31"/>
        <end position="51"/>
    </location>
</feature>
<feature type="transmembrane region" description="Helical" evidence="9">
    <location>
        <begin position="391"/>
        <end position="409"/>
    </location>
</feature>
<keyword evidence="7 8" id="KW-0472">Membrane</keyword>
<feature type="domain" description="PTS EIIC type-3" evidence="10">
    <location>
        <begin position="7"/>
        <end position="408"/>
    </location>
</feature>
<dbReference type="PANTHER" id="PTHR33989:SF4">
    <property type="entry name" value="PTS SYSTEM N,N'-DIACETYLCHITOBIOSE-SPECIFIC EIIC COMPONENT"/>
    <property type="match status" value="1"/>
</dbReference>
<dbReference type="EMBL" id="JBHTOK010000067">
    <property type="protein sequence ID" value="MFD1441371.1"/>
    <property type="molecule type" value="Genomic_DNA"/>
</dbReference>
<keyword evidence="3 8" id="KW-1003">Cell membrane</keyword>
<evidence type="ECO:0000256" key="2">
    <source>
        <dbReference type="ARBA" id="ARBA00022448"/>
    </source>
</evidence>
<evidence type="ECO:0000256" key="4">
    <source>
        <dbReference type="ARBA" id="ARBA00022597"/>
    </source>
</evidence>
<dbReference type="Proteomes" id="UP001597212">
    <property type="component" value="Unassembled WGS sequence"/>
</dbReference>
<sequence>MSMQDTMTNKVLPLATKLSANKFLISVRDGMMVAFPATMFASIMIIVQNLPTTFSFAQYVPKGVMDFLTNFLGPISNATMNITSLFVAFGIAYHLAGKLHANQLYAGGISLAAFAMLLPIMTNKVSSYIDINYLGSRGMFVAIITAIISTEIFAALENANITIKMPESVPPAIATSFIAILPGSAALLTFTTIRYIFTFTQWGNAFDFIYEILQTPLQGIGSTLPATLVVAFFSQFLWWFGIHGTLVVNSVVQPIYDALALQNYKAYSAGQPIPHIICTTFMGVFEITGMILGFALAMGWVFAKSARMKKTMRMVAVPAFFNISEPVTFGLPMVLNPTIFIPWVLGPMVMVTIGYFAMAVGLVPKPIGATVVWSTPIFLSGWIAVGSWRGAALQLVQVVASTLLWIPFLRVLDKQFLNDEAAGEKKLEKEAAKGEAAAQAAK</sequence>
<evidence type="ECO:0000256" key="9">
    <source>
        <dbReference type="SAM" id="Phobius"/>
    </source>
</evidence>
<proteinExistence type="predicted"/>
<feature type="transmembrane region" description="Helical" evidence="9">
    <location>
        <begin position="367"/>
        <end position="385"/>
    </location>
</feature>
<feature type="transmembrane region" description="Helical" evidence="9">
    <location>
        <begin position="177"/>
        <end position="197"/>
    </location>
</feature>
<feature type="transmembrane region" description="Helical" evidence="9">
    <location>
        <begin position="104"/>
        <end position="122"/>
    </location>
</feature>
<comment type="subcellular location">
    <subcellularLocation>
        <location evidence="1">Cell membrane</location>
        <topology evidence="1">Multi-pass membrane protein</topology>
    </subcellularLocation>
</comment>
<evidence type="ECO:0000256" key="6">
    <source>
        <dbReference type="ARBA" id="ARBA00022989"/>
    </source>
</evidence>
<dbReference type="NCBIfam" id="TIGR00410">
    <property type="entry name" value="lacE"/>
    <property type="match status" value="1"/>
</dbReference>
<evidence type="ECO:0000313" key="11">
    <source>
        <dbReference type="EMBL" id="MFD1441371.1"/>
    </source>
</evidence>
<feature type="transmembrane region" description="Helical" evidence="9">
    <location>
        <begin position="71"/>
        <end position="92"/>
    </location>
</feature>
<comment type="function">
    <text evidence="8">The phosphoenolpyruvate-dependent sugar phosphotransferase system (PTS), a major carbohydrate active -transport system, catalyzes the phosphorylation of incoming sugar substrates concomitant with their translocation across the cell membrane.</text>
</comment>
<dbReference type="PIRSF" id="PIRSF006351">
    <property type="entry name" value="PTS_EIIC-Cellobiose"/>
    <property type="match status" value="1"/>
</dbReference>
<dbReference type="InterPro" id="IPR051088">
    <property type="entry name" value="PTS_Sugar-EIIC/EIIB"/>
</dbReference>
<dbReference type="InterPro" id="IPR004501">
    <property type="entry name" value="PTS_EIIC_3"/>
</dbReference>
<keyword evidence="5 9" id="KW-0812">Transmembrane</keyword>
<keyword evidence="2 8" id="KW-0813">Transport</keyword>
<keyword evidence="4 8" id="KW-0762">Sugar transport</keyword>
<dbReference type="RefSeq" id="WP_125757057.1">
    <property type="nucleotide sequence ID" value="NZ_JBHTOK010000067.1"/>
</dbReference>
<comment type="caution">
    <text evidence="11">The sequence shown here is derived from an EMBL/GenBank/DDBJ whole genome shotgun (WGS) entry which is preliminary data.</text>
</comment>
<feature type="transmembrane region" description="Helical" evidence="9">
    <location>
        <begin position="273"/>
        <end position="303"/>
    </location>
</feature>
<accession>A0ABW4CVC7</accession>
<evidence type="ECO:0000256" key="1">
    <source>
        <dbReference type="ARBA" id="ARBA00004651"/>
    </source>
</evidence>
<keyword evidence="6 9" id="KW-1133">Transmembrane helix</keyword>
<organism evidence="11 12">
    <name type="scientific">Lacticaseibacillus hegangensis</name>
    <dbReference type="NCBI Taxonomy" id="2486010"/>
    <lineage>
        <taxon>Bacteria</taxon>
        <taxon>Bacillati</taxon>
        <taxon>Bacillota</taxon>
        <taxon>Bacilli</taxon>
        <taxon>Lactobacillales</taxon>
        <taxon>Lactobacillaceae</taxon>
        <taxon>Lacticaseibacillus</taxon>
    </lineage>
</organism>
<dbReference type="PROSITE" id="PS51105">
    <property type="entry name" value="PTS_EIIC_TYPE_3"/>
    <property type="match status" value="1"/>
</dbReference>
<evidence type="ECO:0000313" key="12">
    <source>
        <dbReference type="Proteomes" id="UP001597212"/>
    </source>
</evidence>
<dbReference type="InterPro" id="IPR003352">
    <property type="entry name" value="PTS_EIIC"/>
</dbReference>
<evidence type="ECO:0000256" key="8">
    <source>
        <dbReference type="PIRNR" id="PIRNR006351"/>
    </source>
</evidence>
<evidence type="ECO:0000256" key="3">
    <source>
        <dbReference type="ARBA" id="ARBA00022475"/>
    </source>
</evidence>
<evidence type="ECO:0000256" key="5">
    <source>
        <dbReference type="ARBA" id="ARBA00022692"/>
    </source>
</evidence>
<feature type="transmembrane region" description="Helical" evidence="9">
    <location>
        <begin position="315"/>
        <end position="334"/>
    </location>
</feature>
<name>A0ABW4CVC7_9LACO</name>
<reference evidence="12" key="1">
    <citation type="journal article" date="2019" name="Int. J. Syst. Evol. Microbiol.">
        <title>The Global Catalogue of Microorganisms (GCM) 10K type strain sequencing project: providing services to taxonomists for standard genome sequencing and annotation.</title>
        <authorList>
            <consortium name="The Broad Institute Genomics Platform"/>
            <consortium name="The Broad Institute Genome Sequencing Center for Infectious Disease"/>
            <person name="Wu L."/>
            <person name="Ma J."/>
        </authorList>
    </citation>
    <scope>NUCLEOTIDE SEQUENCE [LARGE SCALE GENOMIC DNA]</scope>
    <source>
        <strain evidence="12">CCM 8912</strain>
    </source>
</reference>
<protein>
    <recommendedName>
        <fullName evidence="8">Permease IIC component</fullName>
    </recommendedName>
</protein>
<keyword evidence="12" id="KW-1185">Reference proteome</keyword>
<dbReference type="Pfam" id="PF02378">
    <property type="entry name" value="PTS_EIIC"/>
    <property type="match status" value="1"/>
</dbReference>
<feature type="transmembrane region" description="Helical" evidence="9">
    <location>
        <begin position="340"/>
        <end position="360"/>
    </location>
</feature>
<dbReference type="InterPro" id="IPR004796">
    <property type="entry name" value="PTS_IIC_cello"/>
</dbReference>